<keyword evidence="7" id="KW-1185">Reference proteome</keyword>
<keyword evidence="3" id="KW-0238">DNA-binding</keyword>
<evidence type="ECO:0000256" key="3">
    <source>
        <dbReference type="ARBA" id="ARBA00023125"/>
    </source>
</evidence>
<dbReference type="Gene3D" id="3.40.190.10">
    <property type="entry name" value="Periplasmic binding protein-like II"/>
    <property type="match status" value="2"/>
</dbReference>
<reference evidence="6 7" key="1">
    <citation type="journal article" date="2014" name="Genome Announc.">
        <title>Draft Genome Sequence of Lysobacter capsici AZ78, a Bacterium Antagonistic to Plant-Pathogenic Oomycetes.</title>
        <authorList>
            <person name="Puopolo G."/>
            <person name="Sonego P."/>
            <person name="Engelen K."/>
            <person name="Pertot I."/>
        </authorList>
    </citation>
    <scope>NUCLEOTIDE SEQUENCE [LARGE SCALE GENOMIC DNA]</scope>
    <source>
        <strain evidence="6 7">AZ78</strain>
    </source>
</reference>
<proteinExistence type="inferred from homology"/>
<feature type="domain" description="HTH lysR-type" evidence="5">
    <location>
        <begin position="5"/>
        <end position="62"/>
    </location>
</feature>
<dbReference type="Pfam" id="PF03466">
    <property type="entry name" value="LysR_substrate"/>
    <property type="match status" value="1"/>
</dbReference>
<dbReference type="GO" id="GO:0003700">
    <property type="term" value="F:DNA-binding transcription factor activity"/>
    <property type="evidence" value="ECO:0007669"/>
    <property type="project" value="InterPro"/>
</dbReference>
<dbReference type="InterPro" id="IPR036390">
    <property type="entry name" value="WH_DNA-bd_sf"/>
</dbReference>
<dbReference type="InterPro" id="IPR036388">
    <property type="entry name" value="WH-like_DNA-bd_sf"/>
</dbReference>
<dbReference type="EMBL" id="JAJA02000001">
    <property type="protein sequence ID" value="KWS04899.1"/>
    <property type="molecule type" value="Genomic_DNA"/>
</dbReference>
<dbReference type="SUPFAM" id="SSF53850">
    <property type="entry name" value="Periplasmic binding protein-like II"/>
    <property type="match status" value="1"/>
</dbReference>
<dbReference type="GO" id="GO:0043565">
    <property type="term" value="F:sequence-specific DNA binding"/>
    <property type="evidence" value="ECO:0007669"/>
    <property type="project" value="TreeGrafter"/>
</dbReference>
<evidence type="ECO:0000313" key="6">
    <source>
        <dbReference type="EMBL" id="KWS04899.1"/>
    </source>
</evidence>
<dbReference type="InterPro" id="IPR005119">
    <property type="entry name" value="LysR_subst-bd"/>
</dbReference>
<dbReference type="FunFam" id="1.10.10.10:FF:000038">
    <property type="entry name" value="Glycine cleavage system transcriptional activator"/>
    <property type="match status" value="1"/>
</dbReference>
<sequence length="296" mass="32199">MFANLPLTALRSFESAARHLSFKAAAEELHVTPTAISHQIKQLEHTLGLALFDRLPRGVALTGDGRRLFRDLHGALLEIAQSLAALQPQRSTGRLTVTTTASFAALWLIPRIGGFYQQHQDIAVRIDTGAQVVDLQQDASVDLAIRYGGAVPAGLHRHGGLREHFGVYGAPGHVEAEAAKPSPTLISVEWGESQLYECTWQTWCDRAGVDWMKPGGVMRAYDEEHYALHAASAGQGLVLASSVVTAGSVERGLLAMHRPDITVPGETYHVLCVPGRERHPPVKAFLRWLDGQMGEV</sequence>
<keyword evidence="2" id="KW-0805">Transcription regulation</keyword>
<protein>
    <submittedName>
        <fullName evidence="6">Glycine cleavage system transcriptional activator</fullName>
    </submittedName>
</protein>
<accession>A0A108U994</accession>
<dbReference type="OrthoDB" id="5526340at2"/>
<gene>
    <name evidence="6" type="ORF">AZ78_2449</name>
</gene>
<name>A0A108U994_9GAMM</name>
<evidence type="ECO:0000256" key="1">
    <source>
        <dbReference type="ARBA" id="ARBA00009437"/>
    </source>
</evidence>
<dbReference type="RefSeq" id="WP_036102553.1">
    <property type="nucleotide sequence ID" value="NZ_JAJA02000001.1"/>
</dbReference>
<evidence type="ECO:0000259" key="5">
    <source>
        <dbReference type="PROSITE" id="PS50931"/>
    </source>
</evidence>
<dbReference type="GO" id="GO:0006351">
    <property type="term" value="P:DNA-templated transcription"/>
    <property type="evidence" value="ECO:0007669"/>
    <property type="project" value="TreeGrafter"/>
</dbReference>
<organism evidence="6 7">
    <name type="scientific">Lysobacter capsici AZ78</name>
    <dbReference type="NCBI Taxonomy" id="1444315"/>
    <lineage>
        <taxon>Bacteria</taxon>
        <taxon>Pseudomonadati</taxon>
        <taxon>Pseudomonadota</taxon>
        <taxon>Gammaproteobacteria</taxon>
        <taxon>Lysobacterales</taxon>
        <taxon>Lysobacteraceae</taxon>
        <taxon>Lysobacter</taxon>
    </lineage>
</organism>
<comment type="similarity">
    <text evidence="1">Belongs to the LysR transcriptional regulatory family.</text>
</comment>
<dbReference type="InterPro" id="IPR000847">
    <property type="entry name" value="LysR_HTH_N"/>
</dbReference>
<dbReference type="Gene3D" id="1.10.10.10">
    <property type="entry name" value="Winged helix-like DNA-binding domain superfamily/Winged helix DNA-binding domain"/>
    <property type="match status" value="1"/>
</dbReference>
<evidence type="ECO:0000256" key="4">
    <source>
        <dbReference type="ARBA" id="ARBA00023163"/>
    </source>
</evidence>
<dbReference type="PANTHER" id="PTHR30537:SF26">
    <property type="entry name" value="GLYCINE CLEAVAGE SYSTEM TRANSCRIPTIONAL ACTIVATOR"/>
    <property type="match status" value="1"/>
</dbReference>
<dbReference type="SUPFAM" id="SSF46785">
    <property type="entry name" value="Winged helix' DNA-binding domain"/>
    <property type="match status" value="1"/>
</dbReference>
<dbReference type="Pfam" id="PF00126">
    <property type="entry name" value="HTH_1"/>
    <property type="match status" value="1"/>
</dbReference>
<dbReference type="PANTHER" id="PTHR30537">
    <property type="entry name" value="HTH-TYPE TRANSCRIPTIONAL REGULATOR"/>
    <property type="match status" value="1"/>
</dbReference>
<evidence type="ECO:0000256" key="2">
    <source>
        <dbReference type="ARBA" id="ARBA00023015"/>
    </source>
</evidence>
<dbReference type="Proteomes" id="UP000023435">
    <property type="component" value="Unassembled WGS sequence"/>
</dbReference>
<comment type="caution">
    <text evidence="6">The sequence shown here is derived from an EMBL/GenBank/DDBJ whole genome shotgun (WGS) entry which is preliminary data.</text>
</comment>
<keyword evidence="4" id="KW-0804">Transcription</keyword>
<dbReference type="PROSITE" id="PS50931">
    <property type="entry name" value="HTH_LYSR"/>
    <property type="match status" value="1"/>
</dbReference>
<evidence type="ECO:0000313" key="7">
    <source>
        <dbReference type="Proteomes" id="UP000023435"/>
    </source>
</evidence>
<dbReference type="PRINTS" id="PR00039">
    <property type="entry name" value="HTHLYSR"/>
</dbReference>
<dbReference type="InterPro" id="IPR058163">
    <property type="entry name" value="LysR-type_TF_proteobact-type"/>
</dbReference>
<dbReference type="AlphaFoldDB" id="A0A108U994"/>